<dbReference type="Gene3D" id="3.40.630.30">
    <property type="match status" value="1"/>
</dbReference>
<dbReference type="AlphaFoldDB" id="A0A4Q0PCN3"/>
<dbReference type="InterPro" id="IPR000182">
    <property type="entry name" value="GNAT_dom"/>
</dbReference>
<dbReference type="Pfam" id="PF13302">
    <property type="entry name" value="Acetyltransf_3"/>
    <property type="match status" value="1"/>
</dbReference>
<evidence type="ECO:0000256" key="3">
    <source>
        <dbReference type="ARBA" id="ARBA00038502"/>
    </source>
</evidence>
<evidence type="ECO:0000313" key="6">
    <source>
        <dbReference type="Proteomes" id="UP000289238"/>
    </source>
</evidence>
<evidence type="ECO:0000313" key="5">
    <source>
        <dbReference type="EMBL" id="RXG24411.1"/>
    </source>
</evidence>
<keyword evidence="2" id="KW-0012">Acyltransferase</keyword>
<evidence type="ECO:0000256" key="2">
    <source>
        <dbReference type="ARBA" id="ARBA00023315"/>
    </source>
</evidence>
<dbReference type="OrthoDB" id="883856at2"/>
<organism evidence="5 6">
    <name type="scientific">Leeuwenhoekiella aequorea</name>
    <dbReference type="NCBI Taxonomy" id="283736"/>
    <lineage>
        <taxon>Bacteria</taxon>
        <taxon>Pseudomonadati</taxon>
        <taxon>Bacteroidota</taxon>
        <taxon>Flavobacteriia</taxon>
        <taxon>Flavobacteriales</taxon>
        <taxon>Flavobacteriaceae</taxon>
        <taxon>Leeuwenhoekiella</taxon>
    </lineage>
</organism>
<evidence type="ECO:0000259" key="4">
    <source>
        <dbReference type="Pfam" id="PF13302"/>
    </source>
</evidence>
<gene>
    <name evidence="5" type="ORF">DSM00_199</name>
</gene>
<dbReference type="InterPro" id="IPR051531">
    <property type="entry name" value="N-acetyltransferase"/>
</dbReference>
<evidence type="ECO:0000256" key="1">
    <source>
        <dbReference type="ARBA" id="ARBA00022679"/>
    </source>
</evidence>
<dbReference type="InterPro" id="IPR016181">
    <property type="entry name" value="Acyl_CoA_acyltransferase"/>
</dbReference>
<accession>A0A4Q0PCN3</accession>
<dbReference type="EMBL" id="QOVM01000001">
    <property type="protein sequence ID" value="RXG24411.1"/>
    <property type="molecule type" value="Genomic_DNA"/>
</dbReference>
<reference evidence="5 6" key="1">
    <citation type="submission" date="2018-07" db="EMBL/GenBank/DDBJ databases">
        <title>Leeuwenhoekiella genomics.</title>
        <authorList>
            <person name="Tahon G."/>
            <person name="Willems A."/>
        </authorList>
    </citation>
    <scope>NUCLEOTIDE SEQUENCE [LARGE SCALE GENOMIC DNA]</scope>
    <source>
        <strain evidence="5 6">LMG 22550</strain>
    </source>
</reference>
<sequence>MTEESQFEIALLNAEDAKALHLLLKEDNDAFKEYFPITLSKNTSLSATKKYIALKEKEAANKTDFTFAIHTIIHPEIAGLVILKDLDFENNEVELAYCLSPRFQGRGWITQAVSQIVDFAFLNHQISIFKIITHKTNTKSIAVAEHSGFVWHSTLEKEFKPEGKEAQDMELYILKK</sequence>
<dbReference type="SUPFAM" id="SSF55729">
    <property type="entry name" value="Acyl-CoA N-acyltransferases (Nat)"/>
    <property type="match status" value="1"/>
</dbReference>
<dbReference type="PANTHER" id="PTHR43792">
    <property type="entry name" value="GNAT FAMILY, PUTATIVE (AFU_ORTHOLOGUE AFUA_3G00765)-RELATED-RELATED"/>
    <property type="match status" value="1"/>
</dbReference>
<comment type="caution">
    <text evidence="5">The sequence shown here is derived from an EMBL/GenBank/DDBJ whole genome shotgun (WGS) entry which is preliminary data.</text>
</comment>
<keyword evidence="1 5" id="KW-0808">Transferase</keyword>
<dbReference type="PANTHER" id="PTHR43792:SF8">
    <property type="entry name" value="[RIBOSOMAL PROTEIN US5]-ALANINE N-ACETYLTRANSFERASE"/>
    <property type="match status" value="1"/>
</dbReference>
<comment type="similarity">
    <text evidence="3">Belongs to the acetyltransferase family. RimJ subfamily.</text>
</comment>
<dbReference type="RefSeq" id="WP_128756153.1">
    <property type="nucleotide sequence ID" value="NZ_QOVM01000001.1"/>
</dbReference>
<dbReference type="GO" id="GO:0016747">
    <property type="term" value="F:acyltransferase activity, transferring groups other than amino-acyl groups"/>
    <property type="evidence" value="ECO:0007669"/>
    <property type="project" value="InterPro"/>
</dbReference>
<dbReference type="Proteomes" id="UP000289238">
    <property type="component" value="Unassembled WGS sequence"/>
</dbReference>
<keyword evidence="6" id="KW-1185">Reference proteome</keyword>
<name>A0A4Q0PCN3_9FLAO</name>
<proteinExistence type="inferred from homology"/>
<protein>
    <submittedName>
        <fullName evidence="5">Ribosomal-protein-alanine N-acetyltransferase</fullName>
    </submittedName>
</protein>
<feature type="domain" description="N-acetyltransferase" evidence="4">
    <location>
        <begin position="12"/>
        <end position="150"/>
    </location>
</feature>